<reference evidence="1" key="1">
    <citation type="submission" date="2021-01" db="EMBL/GenBank/DDBJ databases">
        <authorList>
            <consortium name="Genoscope - CEA"/>
            <person name="William W."/>
        </authorList>
    </citation>
    <scope>NUCLEOTIDE SEQUENCE</scope>
</reference>
<dbReference type="AlphaFoldDB" id="A0A8S1V4J7"/>
<accession>A0A8S1V4J7</accession>
<dbReference type="Proteomes" id="UP000683925">
    <property type="component" value="Unassembled WGS sequence"/>
</dbReference>
<protein>
    <submittedName>
        <fullName evidence="1">Uncharacterized protein</fullName>
    </submittedName>
</protein>
<organism evidence="1 2">
    <name type="scientific">Paramecium octaurelia</name>
    <dbReference type="NCBI Taxonomy" id="43137"/>
    <lineage>
        <taxon>Eukaryota</taxon>
        <taxon>Sar</taxon>
        <taxon>Alveolata</taxon>
        <taxon>Ciliophora</taxon>
        <taxon>Intramacronucleata</taxon>
        <taxon>Oligohymenophorea</taxon>
        <taxon>Peniculida</taxon>
        <taxon>Parameciidae</taxon>
        <taxon>Paramecium</taxon>
    </lineage>
</organism>
<proteinExistence type="predicted"/>
<dbReference type="EMBL" id="CAJJDP010000056">
    <property type="protein sequence ID" value="CAD8170699.1"/>
    <property type="molecule type" value="Genomic_DNA"/>
</dbReference>
<evidence type="ECO:0000313" key="2">
    <source>
        <dbReference type="Proteomes" id="UP000683925"/>
    </source>
</evidence>
<keyword evidence="2" id="KW-1185">Reference proteome</keyword>
<evidence type="ECO:0000313" key="1">
    <source>
        <dbReference type="EMBL" id="CAD8170699.1"/>
    </source>
</evidence>
<comment type="caution">
    <text evidence="1">The sequence shown here is derived from an EMBL/GenBank/DDBJ whole genome shotgun (WGS) entry which is preliminary data.</text>
</comment>
<name>A0A8S1V4J7_PAROT</name>
<gene>
    <name evidence="1" type="ORF">POCTA_138.1.T0570006</name>
</gene>
<sequence>MNLIVEFKVCYTILFSQVNFQFSPNLSQLDLIEDYMEDLFLN</sequence>